<evidence type="ECO:0000313" key="2">
    <source>
        <dbReference type="EMBL" id="TRM63282.1"/>
    </source>
</evidence>
<protein>
    <recommendedName>
        <fullName evidence="4">DUF1365-domain-containing protein</fullName>
    </recommendedName>
</protein>
<keyword evidence="1" id="KW-0732">Signal</keyword>
<dbReference type="Pfam" id="PF07103">
    <property type="entry name" value="DUF1365"/>
    <property type="match status" value="1"/>
</dbReference>
<feature type="signal peptide" evidence="1">
    <location>
        <begin position="1"/>
        <end position="21"/>
    </location>
</feature>
<comment type="caution">
    <text evidence="2">The sequence shown here is derived from an EMBL/GenBank/DDBJ whole genome shotgun (WGS) entry which is preliminary data.</text>
</comment>
<keyword evidence="3" id="KW-1185">Reference proteome</keyword>
<dbReference type="OrthoDB" id="3340520at2759"/>
<organism evidence="2 3">
    <name type="scientific">Schizophyllum amplum</name>
    <dbReference type="NCBI Taxonomy" id="97359"/>
    <lineage>
        <taxon>Eukaryota</taxon>
        <taxon>Fungi</taxon>
        <taxon>Dikarya</taxon>
        <taxon>Basidiomycota</taxon>
        <taxon>Agaricomycotina</taxon>
        <taxon>Agaricomycetes</taxon>
        <taxon>Agaricomycetidae</taxon>
        <taxon>Agaricales</taxon>
        <taxon>Schizophyllaceae</taxon>
        <taxon>Schizophyllum</taxon>
    </lineage>
</organism>
<feature type="chain" id="PRO_5021706050" description="DUF1365-domain-containing protein" evidence="1">
    <location>
        <begin position="22"/>
        <end position="495"/>
    </location>
</feature>
<dbReference type="AlphaFoldDB" id="A0A550CES1"/>
<dbReference type="PANTHER" id="PTHR33973:SF4">
    <property type="entry name" value="OS07G0153300 PROTEIN"/>
    <property type="match status" value="1"/>
</dbReference>
<name>A0A550CES1_9AGAR</name>
<gene>
    <name evidence="2" type="ORF">BD626DRAFT_557691</name>
</gene>
<dbReference type="EMBL" id="VDMD01000010">
    <property type="protein sequence ID" value="TRM63282.1"/>
    <property type="molecule type" value="Genomic_DNA"/>
</dbReference>
<proteinExistence type="predicted"/>
<sequence>MPTPVDIALSLLAVASVALFAYNRPGAPRKPHKCAYVLSNSVTHARLLPVESSHAFTYPTISFFVSLAALEAHELDLGPVGVLFSYGRVLGTMVGLRAEPYLREGNAGIRAKLDALLRERGILREDSRAIEDVINPLTIYFVYARDGGMLWLTVLEIHNTFGESHVHVLESGVNEDDATLAPGYTHQWTFPRAFHVSPFNSRAGFYTVSVKAPSSCPTVLSAPPRPAVRVHLHIPHSSDPTKPGDLKLTALLRATKSDTLSSSALLRTLARAPFALLLSMARISYQAWILHYAKRLDEGMLERQARRVLERFLHRRVEELGVAVSLVPADPDDRTRTFCPTKPSASLLEVCYLTPRFFTLMLAAPSAEHALLVGHQTEHIFTPSSTELFIRVFASPTVSGSLSLGQRIRRRAIPRSLDLPIPTRHFLETEWLATTLAAVQVLLDDVERRMFSLVRARVVPGDEPWLQWDRAAEVHRGGEVLKQQDVLGVGSVRNN</sequence>
<dbReference type="InterPro" id="IPR010775">
    <property type="entry name" value="DUF1365"/>
</dbReference>
<reference evidence="2 3" key="1">
    <citation type="journal article" date="2019" name="New Phytol.">
        <title>Comparative genomics reveals unique wood-decay strategies and fruiting body development in the Schizophyllaceae.</title>
        <authorList>
            <person name="Almasi E."/>
            <person name="Sahu N."/>
            <person name="Krizsan K."/>
            <person name="Balint B."/>
            <person name="Kovacs G.M."/>
            <person name="Kiss B."/>
            <person name="Cseklye J."/>
            <person name="Drula E."/>
            <person name="Henrissat B."/>
            <person name="Nagy I."/>
            <person name="Chovatia M."/>
            <person name="Adam C."/>
            <person name="LaButti K."/>
            <person name="Lipzen A."/>
            <person name="Riley R."/>
            <person name="Grigoriev I.V."/>
            <person name="Nagy L.G."/>
        </authorList>
    </citation>
    <scope>NUCLEOTIDE SEQUENCE [LARGE SCALE GENOMIC DNA]</scope>
    <source>
        <strain evidence="2 3">NL-1724</strain>
    </source>
</reference>
<evidence type="ECO:0000256" key="1">
    <source>
        <dbReference type="SAM" id="SignalP"/>
    </source>
</evidence>
<evidence type="ECO:0000313" key="3">
    <source>
        <dbReference type="Proteomes" id="UP000320762"/>
    </source>
</evidence>
<evidence type="ECO:0008006" key="4">
    <source>
        <dbReference type="Google" id="ProtNLM"/>
    </source>
</evidence>
<dbReference type="Proteomes" id="UP000320762">
    <property type="component" value="Unassembled WGS sequence"/>
</dbReference>
<dbReference type="PANTHER" id="PTHR33973">
    <property type="entry name" value="OS07G0153300 PROTEIN"/>
    <property type="match status" value="1"/>
</dbReference>
<accession>A0A550CES1</accession>